<dbReference type="PANTHER" id="PTHR43684">
    <property type="match status" value="1"/>
</dbReference>
<dbReference type="GO" id="GO:0005777">
    <property type="term" value="C:peroxisome"/>
    <property type="evidence" value="ECO:0007669"/>
    <property type="project" value="TreeGrafter"/>
</dbReference>
<protein>
    <recommendedName>
        <fullName evidence="4">Enoyl-CoA hydratase</fullName>
    </recommendedName>
</protein>
<dbReference type="EMBL" id="CAJVCH010559522">
    <property type="protein sequence ID" value="CAG7831247.1"/>
    <property type="molecule type" value="Genomic_DNA"/>
</dbReference>
<gene>
    <name evidence="2" type="ORF">AFUS01_LOCUS41000</name>
</gene>
<comment type="caution">
    <text evidence="2">The sequence shown here is derived from an EMBL/GenBank/DDBJ whole genome shotgun (WGS) entry which is preliminary data.</text>
</comment>
<keyword evidence="1" id="KW-0413">Isomerase</keyword>
<dbReference type="GO" id="GO:0004165">
    <property type="term" value="F:delta(3)-delta(2)-enoyl-CoA isomerase activity"/>
    <property type="evidence" value="ECO:0007669"/>
    <property type="project" value="TreeGrafter"/>
</dbReference>
<organism evidence="2 3">
    <name type="scientific">Allacma fusca</name>
    <dbReference type="NCBI Taxonomy" id="39272"/>
    <lineage>
        <taxon>Eukaryota</taxon>
        <taxon>Metazoa</taxon>
        <taxon>Ecdysozoa</taxon>
        <taxon>Arthropoda</taxon>
        <taxon>Hexapoda</taxon>
        <taxon>Collembola</taxon>
        <taxon>Symphypleona</taxon>
        <taxon>Sminthuridae</taxon>
        <taxon>Allacma</taxon>
    </lineage>
</organism>
<evidence type="ECO:0000313" key="3">
    <source>
        <dbReference type="Proteomes" id="UP000708208"/>
    </source>
</evidence>
<reference evidence="2" key="1">
    <citation type="submission" date="2021-06" db="EMBL/GenBank/DDBJ databases">
        <authorList>
            <person name="Hodson N. C."/>
            <person name="Mongue J. A."/>
            <person name="Jaron S. K."/>
        </authorList>
    </citation>
    <scope>NUCLEOTIDE SEQUENCE</scope>
</reference>
<proteinExistence type="predicted"/>
<accession>A0A8J2LJC2</accession>
<dbReference type="AlphaFoldDB" id="A0A8J2LJC2"/>
<dbReference type="OrthoDB" id="409763at2759"/>
<dbReference type="PANTHER" id="PTHR43684:SF1">
    <property type="entry name" value="ENOYL-COA DELTA ISOMERASE 2"/>
    <property type="match status" value="1"/>
</dbReference>
<dbReference type="InterPro" id="IPR051053">
    <property type="entry name" value="ECH/Chromodomain_protein"/>
</dbReference>
<dbReference type="Pfam" id="PF00378">
    <property type="entry name" value="ECH_1"/>
    <property type="match status" value="1"/>
</dbReference>
<dbReference type="Proteomes" id="UP000708208">
    <property type="component" value="Unassembled WGS sequence"/>
</dbReference>
<dbReference type="GO" id="GO:0005739">
    <property type="term" value="C:mitochondrion"/>
    <property type="evidence" value="ECO:0007669"/>
    <property type="project" value="TreeGrafter"/>
</dbReference>
<name>A0A8J2LJC2_9HEXA</name>
<evidence type="ECO:0000313" key="2">
    <source>
        <dbReference type="EMBL" id="CAG7831247.1"/>
    </source>
</evidence>
<evidence type="ECO:0008006" key="4">
    <source>
        <dbReference type="Google" id="ProtNLM"/>
    </source>
</evidence>
<evidence type="ECO:0000256" key="1">
    <source>
        <dbReference type="ARBA" id="ARBA00023235"/>
    </source>
</evidence>
<dbReference type="InterPro" id="IPR001753">
    <property type="entry name" value="Enoyl-CoA_hydra/iso"/>
</dbReference>
<sequence length="102" mass="11646">MGYAKANELLLFNAKITARQAEATGLVSEVFPENTFAAETAKRVQAMAQLPVKSLVYSKELIRGRERKLLHEVNVNESDRLNERWQSEDCMNAIAKFFSRKK</sequence>
<keyword evidence="3" id="KW-1185">Reference proteome</keyword>